<name>A0A9P7T3C4_9HYPO</name>
<sequence length="127" mass="13829">MSPRGFVSTLEFTTPPGRMLLHPIHPTSHHTVSIFLICLSARHRLILPDKLLTAAHGRITGHASITTSHHPPTAALSHLVPPESRYHSGIHRPARPCPLMHKTQIAPNANQPSIEMGMSTLTILSGL</sequence>
<dbReference type="OrthoDB" id="5150624at2759"/>
<proteinExistence type="predicted"/>
<accession>A0A9P7T3C4</accession>
<organism evidence="1 2">
    <name type="scientific">Claviceps pusilla</name>
    <dbReference type="NCBI Taxonomy" id="123648"/>
    <lineage>
        <taxon>Eukaryota</taxon>
        <taxon>Fungi</taxon>
        <taxon>Dikarya</taxon>
        <taxon>Ascomycota</taxon>
        <taxon>Pezizomycotina</taxon>
        <taxon>Sordariomycetes</taxon>
        <taxon>Hypocreomycetidae</taxon>
        <taxon>Hypocreales</taxon>
        <taxon>Clavicipitaceae</taxon>
        <taxon>Claviceps</taxon>
    </lineage>
</organism>
<dbReference type="AlphaFoldDB" id="A0A9P7T3C4"/>
<comment type="caution">
    <text evidence="1">The sequence shown here is derived from an EMBL/GenBank/DDBJ whole genome shotgun (WGS) entry which is preliminary data.</text>
</comment>
<keyword evidence="2" id="KW-1185">Reference proteome</keyword>
<gene>
    <name evidence="1" type="ORF">E4U43_002497</name>
</gene>
<evidence type="ECO:0000313" key="2">
    <source>
        <dbReference type="Proteomes" id="UP000748025"/>
    </source>
</evidence>
<dbReference type="EMBL" id="SRPW01000189">
    <property type="protein sequence ID" value="KAG6017010.1"/>
    <property type="molecule type" value="Genomic_DNA"/>
</dbReference>
<protein>
    <submittedName>
        <fullName evidence="1">Uncharacterized protein</fullName>
    </submittedName>
</protein>
<reference evidence="1" key="1">
    <citation type="journal article" date="2020" name="bioRxiv">
        <title>Whole genome comparisons of ergot fungi reveals the divergence and evolution of species within the genus Claviceps are the result of varying mechanisms driving genome evolution and host range expansion.</title>
        <authorList>
            <person name="Wyka S.A."/>
            <person name="Mondo S.J."/>
            <person name="Liu M."/>
            <person name="Dettman J."/>
            <person name="Nalam V."/>
            <person name="Broders K.D."/>
        </authorList>
    </citation>
    <scope>NUCLEOTIDE SEQUENCE</scope>
    <source>
        <strain evidence="1">CCC 602</strain>
    </source>
</reference>
<dbReference type="Proteomes" id="UP000748025">
    <property type="component" value="Unassembled WGS sequence"/>
</dbReference>
<evidence type="ECO:0000313" key="1">
    <source>
        <dbReference type="EMBL" id="KAG6017010.1"/>
    </source>
</evidence>